<comment type="caution">
    <text evidence="11">Lacks conserved residue(s) required for the propagation of feature annotation.</text>
</comment>
<feature type="binding site" evidence="11">
    <location>
        <begin position="97"/>
        <end position="99"/>
    </location>
    <ligand>
        <name>substrate</name>
    </ligand>
</feature>
<comment type="function">
    <text evidence="11">Involved in the biosynthesis of isoprenoids. Catalyzes the 1,3-allylic rearrangement of the homoallylic substrate isopentenyl (IPP) to its allylic isomer, dimethylallyl diphosphate (DMAPP).</text>
</comment>
<protein>
    <recommendedName>
        <fullName evidence="11">Isopentenyl-diphosphate delta-isomerase</fullName>
        <shortName evidence="11">IPP isomerase</shortName>
        <ecNumber evidence="11">5.3.3.2</ecNumber>
    </recommendedName>
    <alternativeName>
        <fullName evidence="11">Isopentenyl diphosphate:dimethylallyl diphosphate isomerase</fullName>
    </alternativeName>
    <alternativeName>
        <fullName evidence="11">Isopentenyl pyrophosphate isomerase</fullName>
    </alternativeName>
    <alternativeName>
        <fullName evidence="11">Type 2 isopentenyl diphosphate isomerase</fullName>
        <shortName evidence="11">IDI-2</shortName>
    </alternativeName>
</protein>
<comment type="similarity">
    <text evidence="11">Belongs to the IPP isomerase type 2 family.</text>
</comment>
<evidence type="ECO:0000256" key="8">
    <source>
        <dbReference type="ARBA" id="ARBA00023229"/>
    </source>
</evidence>
<evidence type="ECO:0000256" key="2">
    <source>
        <dbReference type="ARBA" id="ARBA00022490"/>
    </source>
</evidence>
<comment type="cofactor">
    <cofactor evidence="1 11">
        <name>FMN</name>
        <dbReference type="ChEBI" id="CHEBI:58210"/>
    </cofactor>
</comment>
<dbReference type="EC" id="5.3.3.2" evidence="11"/>
<comment type="cofactor">
    <cofactor evidence="11">
        <name>NADPH</name>
        <dbReference type="ChEBI" id="CHEBI:57783"/>
    </cofactor>
</comment>
<comment type="cofactor">
    <cofactor evidence="11">
        <name>Mg(2+)</name>
        <dbReference type="ChEBI" id="CHEBI:18420"/>
    </cofactor>
</comment>
<dbReference type="PANTHER" id="PTHR43665:SF1">
    <property type="entry name" value="ISOPENTENYL-DIPHOSPHATE DELTA-ISOMERASE"/>
    <property type="match status" value="1"/>
</dbReference>
<evidence type="ECO:0000256" key="11">
    <source>
        <dbReference type="HAMAP-Rule" id="MF_00354"/>
    </source>
</evidence>
<accession>A0ABZ2MBM5</accession>
<dbReference type="NCBIfam" id="TIGR02151">
    <property type="entry name" value="IPP_isom_2"/>
    <property type="match status" value="1"/>
</dbReference>
<keyword evidence="5 11" id="KW-0479">Metal-binding</keyword>
<dbReference type="RefSeq" id="WP_394829516.1">
    <property type="nucleotide sequence ID" value="NZ_CP089984.1"/>
</dbReference>
<feature type="domain" description="FMN-dependent dehydrogenase" evidence="12">
    <location>
        <begin position="11"/>
        <end position="99"/>
    </location>
</feature>
<feature type="binding site" evidence="11">
    <location>
        <position position="125"/>
    </location>
    <ligand>
        <name>FMN</name>
        <dbReference type="ChEBI" id="CHEBI:58210"/>
    </ligand>
</feature>
<dbReference type="EMBL" id="CP089984">
    <property type="protein sequence ID" value="WXB19917.1"/>
    <property type="molecule type" value="Genomic_DNA"/>
</dbReference>
<evidence type="ECO:0000256" key="5">
    <source>
        <dbReference type="ARBA" id="ARBA00022723"/>
    </source>
</evidence>
<keyword evidence="14" id="KW-1185">Reference proteome</keyword>
<evidence type="ECO:0000259" key="12">
    <source>
        <dbReference type="Pfam" id="PF01070"/>
    </source>
</evidence>
<dbReference type="InterPro" id="IPR011179">
    <property type="entry name" value="IPdP_isomerase"/>
</dbReference>
<evidence type="ECO:0000313" key="14">
    <source>
        <dbReference type="Proteomes" id="UP001370348"/>
    </source>
</evidence>
<feature type="binding site" evidence="11">
    <location>
        <begin position="294"/>
        <end position="295"/>
    </location>
    <ligand>
        <name>FMN</name>
        <dbReference type="ChEBI" id="CHEBI:58210"/>
    </ligand>
</feature>
<evidence type="ECO:0000256" key="4">
    <source>
        <dbReference type="ARBA" id="ARBA00022643"/>
    </source>
</evidence>
<evidence type="ECO:0000313" key="13">
    <source>
        <dbReference type="EMBL" id="WXB19917.1"/>
    </source>
</evidence>
<sequence>MAGSIGDRKSDHLTLCATENVGFRTRSTLLEGVKLVHDALPDRTTDSIDLSCSLFGKRLQAPLVIAAMTGGTEEAGRVNRGLARIAEERGIAFGLGSQRAMHVRPGSKDTYSVRAIAPTTAILGNLGVVQARAMSTGEVQDLIGQVQADALCIHLNPAMEMVQPGGDRDFSRGLETIERLRSELSVPVVVKETGCGLSRGVGARVRDIGVLDVDVSGAGGTSWVGVETLRAEKAGDVASQNLGEAFWDWGIPTAASVAALAPLGFRTLIATGGVATGLDVARAIALGATHAGIARPMLKAFSEGGHEGAMAKLDGILAELRCAMLLTGSKDVATLRTAKRVIVGELALWIDQM</sequence>
<dbReference type="InterPro" id="IPR000262">
    <property type="entry name" value="FMN-dep_DH"/>
</dbReference>
<gene>
    <name evidence="11 13" type="primary">fni</name>
    <name evidence="13" type="ORF">LZC94_22175</name>
</gene>
<keyword evidence="4 11" id="KW-0288">FMN</keyword>
<evidence type="ECO:0000256" key="6">
    <source>
        <dbReference type="ARBA" id="ARBA00022842"/>
    </source>
</evidence>
<proteinExistence type="inferred from homology"/>
<keyword evidence="7 11" id="KW-0521">NADP</keyword>
<dbReference type="CDD" id="cd02811">
    <property type="entry name" value="IDI-2_FMN"/>
    <property type="match status" value="1"/>
</dbReference>
<evidence type="ECO:0000256" key="10">
    <source>
        <dbReference type="ARBA" id="ARBA00025810"/>
    </source>
</evidence>
<evidence type="ECO:0000256" key="7">
    <source>
        <dbReference type="ARBA" id="ARBA00022857"/>
    </source>
</evidence>
<feature type="binding site" evidence="11">
    <location>
        <begin position="8"/>
        <end position="9"/>
    </location>
    <ligand>
        <name>substrate</name>
    </ligand>
</feature>
<keyword evidence="8 11" id="KW-0414">Isoprene biosynthesis</keyword>
<evidence type="ECO:0000256" key="3">
    <source>
        <dbReference type="ARBA" id="ARBA00022630"/>
    </source>
</evidence>
<keyword evidence="3 11" id="KW-0285">Flavoprotein</keyword>
<dbReference type="PANTHER" id="PTHR43665">
    <property type="entry name" value="ISOPENTENYL-DIPHOSPHATE DELTA-ISOMERASE"/>
    <property type="match status" value="1"/>
</dbReference>
<comment type="subunit">
    <text evidence="10 11">Homooctamer. Dimer of tetramers.</text>
</comment>
<dbReference type="HAMAP" id="MF_00354">
    <property type="entry name" value="Idi_2"/>
    <property type="match status" value="1"/>
</dbReference>
<keyword evidence="6 11" id="KW-0460">Magnesium</keyword>
<name>A0ABZ2MBM5_9BACT</name>
<feature type="domain" description="FMN-dependent dehydrogenase" evidence="12">
    <location>
        <begin position="174"/>
        <end position="337"/>
    </location>
</feature>
<keyword evidence="9 11" id="KW-0413">Isomerase</keyword>
<dbReference type="PIRSF" id="PIRSF003314">
    <property type="entry name" value="IPP_isomerase"/>
    <property type="match status" value="1"/>
</dbReference>
<comment type="catalytic activity">
    <reaction evidence="11">
        <text>isopentenyl diphosphate = dimethylallyl diphosphate</text>
        <dbReference type="Rhea" id="RHEA:23284"/>
        <dbReference type="ChEBI" id="CHEBI:57623"/>
        <dbReference type="ChEBI" id="CHEBI:128769"/>
        <dbReference type="EC" id="5.3.3.2"/>
    </reaction>
</comment>
<dbReference type="SUPFAM" id="SSF51395">
    <property type="entry name" value="FMN-linked oxidoreductases"/>
    <property type="match status" value="1"/>
</dbReference>
<organism evidence="13 14">
    <name type="scientific">Pendulispora albinea</name>
    <dbReference type="NCBI Taxonomy" id="2741071"/>
    <lineage>
        <taxon>Bacteria</taxon>
        <taxon>Pseudomonadati</taxon>
        <taxon>Myxococcota</taxon>
        <taxon>Myxococcia</taxon>
        <taxon>Myxococcales</taxon>
        <taxon>Sorangiineae</taxon>
        <taxon>Pendulisporaceae</taxon>
        <taxon>Pendulispora</taxon>
    </lineage>
</organism>
<dbReference type="Gene3D" id="3.20.20.70">
    <property type="entry name" value="Aldolase class I"/>
    <property type="match status" value="1"/>
</dbReference>
<feature type="binding site" evidence="11">
    <location>
        <position position="191"/>
    </location>
    <ligand>
        <name>FMN</name>
        <dbReference type="ChEBI" id="CHEBI:58210"/>
    </ligand>
</feature>
<reference evidence="13 14" key="1">
    <citation type="submission" date="2021-12" db="EMBL/GenBank/DDBJ databases">
        <title>Discovery of the Pendulisporaceae a myxobacterial family with distinct sporulation behavior and unique specialized metabolism.</title>
        <authorList>
            <person name="Garcia R."/>
            <person name="Popoff A."/>
            <person name="Bader C.D."/>
            <person name="Loehr J."/>
            <person name="Walesch S."/>
            <person name="Walt C."/>
            <person name="Boldt J."/>
            <person name="Bunk B."/>
            <person name="Haeckl F.J.F.P.J."/>
            <person name="Gunesch A.P."/>
            <person name="Birkelbach J."/>
            <person name="Nuebel U."/>
            <person name="Pietschmann T."/>
            <person name="Bach T."/>
            <person name="Mueller R."/>
        </authorList>
    </citation>
    <scope>NUCLEOTIDE SEQUENCE [LARGE SCALE GENOMIC DNA]</scope>
    <source>
        <strain evidence="13 14">MSr11954</strain>
    </source>
</reference>
<dbReference type="InterPro" id="IPR013785">
    <property type="entry name" value="Aldolase_TIM"/>
</dbReference>
<comment type="subcellular location">
    <subcellularLocation>
        <location evidence="11">Cytoplasm</location>
    </subcellularLocation>
</comment>
<dbReference type="Pfam" id="PF01070">
    <property type="entry name" value="FMN_dh"/>
    <property type="match status" value="2"/>
</dbReference>
<feature type="binding site" evidence="11">
    <location>
        <position position="97"/>
    </location>
    <ligand>
        <name>FMN</name>
        <dbReference type="ChEBI" id="CHEBI:58210"/>
    </ligand>
</feature>
<feature type="binding site" evidence="11">
    <location>
        <position position="160"/>
    </location>
    <ligand>
        <name>Mg(2+)</name>
        <dbReference type="ChEBI" id="CHEBI:18420"/>
    </ligand>
</feature>
<feature type="binding site" evidence="11">
    <location>
        <begin position="67"/>
        <end position="69"/>
    </location>
    <ligand>
        <name>FMN</name>
        <dbReference type="ChEBI" id="CHEBI:58210"/>
    </ligand>
</feature>
<feature type="binding site" evidence="11">
    <location>
        <position position="216"/>
    </location>
    <ligand>
        <name>FMN</name>
        <dbReference type="ChEBI" id="CHEBI:58210"/>
    </ligand>
</feature>
<evidence type="ECO:0000256" key="9">
    <source>
        <dbReference type="ARBA" id="ARBA00023235"/>
    </source>
</evidence>
<keyword evidence="2 11" id="KW-0963">Cytoplasm</keyword>
<feature type="binding site" evidence="11">
    <location>
        <position position="221"/>
    </location>
    <ligand>
        <name>FMN</name>
        <dbReference type="ChEBI" id="CHEBI:58210"/>
    </ligand>
</feature>
<evidence type="ECO:0000256" key="1">
    <source>
        <dbReference type="ARBA" id="ARBA00001917"/>
    </source>
</evidence>
<dbReference type="Proteomes" id="UP001370348">
    <property type="component" value="Chromosome"/>
</dbReference>
<dbReference type="GO" id="GO:0004452">
    <property type="term" value="F:isopentenyl-diphosphate delta-isomerase activity"/>
    <property type="evidence" value="ECO:0007669"/>
    <property type="project" value="UniProtKB-EC"/>
</dbReference>